<keyword evidence="3" id="KW-1185">Reference proteome</keyword>
<dbReference type="PANTHER" id="PTHR43610">
    <property type="entry name" value="BLL6696 PROTEIN"/>
    <property type="match status" value="1"/>
</dbReference>
<dbReference type="Gene3D" id="3.40.630.30">
    <property type="match status" value="1"/>
</dbReference>
<dbReference type="STRING" id="1586287.BBK82_24555"/>
<evidence type="ECO:0000313" key="3">
    <source>
        <dbReference type="Proteomes" id="UP000093053"/>
    </source>
</evidence>
<dbReference type="Pfam" id="PF13302">
    <property type="entry name" value="Acetyltransf_3"/>
    <property type="match status" value="1"/>
</dbReference>
<dbReference type="GO" id="GO:0016747">
    <property type="term" value="F:acyltransferase activity, transferring groups other than amino-acyl groups"/>
    <property type="evidence" value="ECO:0007669"/>
    <property type="project" value="InterPro"/>
</dbReference>
<organism evidence="2 3">
    <name type="scientific">Lentzea guizhouensis</name>
    <dbReference type="NCBI Taxonomy" id="1586287"/>
    <lineage>
        <taxon>Bacteria</taxon>
        <taxon>Bacillati</taxon>
        <taxon>Actinomycetota</taxon>
        <taxon>Actinomycetes</taxon>
        <taxon>Pseudonocardiales</taxon>
        <taxon>Pseudonocardiaceae</taxon>
        <taxon>Lentzea</taxon>
    </lineage>
</organism>
<accession>A0A1B2HM13</accession>
<dbReference type="InterPro" id="IPR000182">
    <property type="entry name" value="GNAT_dom"/>
</dbReference>
<sequence>MRWDHVRLEPLTPAHAEGLFEVTRDPDLWRWLPGDQPRDVDEMRQWIADAVLTREPFAQIENGSGRVVGTTSFYEVVPEHRRLAIGYTVIGSDWHGTAINPETELLLLTEAFEARGVLRVAWYTDASNVPSQRAIEKLGAARDGVLRSHLTRPDGTQCDTVVHSVLAAEWPAARERLVSRASRGRSR</sequence>
<name>A0A1B2HM13_9PSEU</name>
<dbReference type="OrthoDB" id="9795199at2"/>
<dbReference type="KEGG" id="led:BBK82_24555"/>
<dbReference type="AlphaFoldDB" id="A0A1B2HM13"/>
<evidence type="ECO:0000259" key="1">
    <source>
        <dbReference type="PROSITE" id="PS51186"/>
    </source>
</evidence>
<dbReference type="SUPFAM" id="SSF55729">
    <property type="entry name" value="Acyl-CoA N-acyltransferases (Nat)"/>
    <property type="match status" value="1"/>
</dbReference>
<dbReference type="PANTHER" id="PTHR43610:SF1">
    <property type="entry name" value="N-ACETYLTRANSFERASE DOMAIN-CONTAINING PROTEIN"/>
    <property type="match status" value="1"/>
</dbReference>
<reference evidence="2 3" key="1">
    <citation type="submission" date="2016-07" db="EMBL/GenBank/DDBJ databases">
        <title>Complete genome sequence of the Lentzea guizhouensis DHS C013.</title>
        <authorList>
            <person name="Cao C."/>
        </authorList>
    </citation>
    <scope>NUCLEOTIDE SEQUENCE [LARGE SCALE GENOMIC DNA]</scope>
    <source>
        <strain evidence="2 3">DHS C013</strain>
    </source>
</reference>
<dbReference type="EMBL" id="CP016793">
    <property type="protein sequence ID" value="ANZ38764.1"/>
    <property type="molecule type" value="Genomic_DNA"/>
</dbReference>
<dbReference type="InterPro" id="IPR016181">
    <property type="entry name" value="Acyl_CoA_acyltransferase"/>
</dbReference>
<proteinExistence type="predicted"/>
<dbReference type="Proteomes" id="UP000093053">
    <property type="component" value="Chromosome"/>
</dbReference>
<dbReference type="RefSeq" id="WP_065917110.1">
    <property type="nucleotide sequence ID" value="NZ_CP016793.1"/>
</dbReference>
<feature type="domain" description="N-acetyltransferase" evidence="1">
    <location>
        <begin position="6"/>
        <end position="168"/>
    </location>
</feature>
<evidence type="ECO:0000313" key="2">
    <source>
        <dbReference type="EMBL" id="ANZ38764.1"/>
    </source>
</evidence>
<dbReference type="PROSITE" id="PS51186">
    <property type="entry name" value="GNAT"/>
    <property type="match status" value="1"/>
</dbReference>
<gene>
    <name evidence="2" type="ORF">BBK82_24555</name>
</gene>
<protein>
    <recommendedName>
        <fullName evidence="1">N-acetyltransferase domain-containing protein</fullName>
    </recommendedName>
</protein>